<evidence type="ECO:0000256" key="2">
    <source>
        <dbReference type="ARBA" id="ARBA00022670"/>
    </source>
</evidence>
<dbReference type="RefSeq" id="WP_373972195.1">
    <property type="nucleotide sequence ID" value="NZ_JBHDLJ010000007.1"/>
</dbReference>
<comment type="caution">
    <text evidence="10">The sequence shown here is derived from an EMBL/GenBank/DDBJ whole genome shotgun (WGS) entry which is preliminary data.</text>
</comment>
<dbReference type="PANTHER" id="PTHR43806">
    <property type="entry name" value="PEPTIDASE S8"/>
    <property type="match status" value="1"/>
</dbReference>
<keyword evidence="4 5" id="KW-0720">Serine protease</keyword>
<dbReference type="Gene3D" id="3.40.50.200">
    <property type="entry name" value="Peptidase S8/S53 domain"/>
    <property type="match status" value="1"/>
</dbReference>
<dbReference type="InterPro" id="IPR000209">
    <property type="entry name" value="Peptidase_S8/S53_dom"/>
</dbReference>
<feature type="domain" description="Peptidase S8/S53" evidence="9">
    <location>
        <begin position="209"/>
        <end position="493"/>
    </location>
</feature>
<dbReference type="InterPro" id="IPR036852">
    <property type="entry name" value="Peptidase_S8/S53_dom_sf"/>
</dbReference>
<keyword evidence="8" id="KW-0732">Signal</keyword>
<feature type="region of interest" description="Disordered" evidence="7">
    <location>
        <begin position="32"/>
        <end position="85"/>
    </location>
</feature>
<dbReference type="PROSITE" id="PS51892">
    <property type="entry name" value="SUBTILASE"/>
    <property type="match status" value="1"/>
</dbReference>
<keyword evidence="11" id="KW-1185">Reference proteome</keyword>
<dbReference type="Pfam" id="PF00082">
    <property type="entry name" value="Peptidase_S8"/>
    <property type="match status" value="1"/>
</dbReference>
<name>A0ABV4UMZ5_9MICC</name>
<keyword evidence="3 5" id="KW-0378">Hydrolase</keyword>
<dbReference type="InterPro" id="IPR023827">
    <property type="entry name" value="Peptidase_S8_Asp-AS"/>
</dbReference>
<sequence>MNPSPRLSAAVASLTLAAVLAVPWAVPLAAPAAADRPQAAARNDAPAAARNDAPAAFRNDARDARPAVERRGPSAGDPTPEPATDRFIVKFRDRAVLGPAGRQTAYGRTARELGVSVRELRSTATGARVVGTGRPLDAAAAGAFAAELEANPAVEYAEPDRMLRHAAAAPNDEYYALQWGLFDELSGLQVPEAWANAAAGTPAGDPARGRGVVVAVVDTGITAHSDLDANVLPGYDMVSDAAIARDGGARDSDARDEGDWYRTHECGYGIPAQASSWHGTHVAGIIAARAGNGTGVAGVAPNAKILPVRALGACGGYASDIADSIVWAAGGTVPGAPANPTPARVVNLSLGGDGACDATTQAAIDTAVGAGAAVVVAAGNEDRDAKGSTPANCRGVIAVAASGREGARAGYSNYGAAVDVTAPGGDFATGDYSGIASTMNLGSARPGPEGYSFGEGTSMAAPFVAGAAALLFAAEPALTPAQVEARLKLTARPLSAPCAPGCGAGLVDAGAALRHGTGTGAPPPRGTQPLSPGSPVIRGTVAVGRTVTADSGDWRPAAQQGFSYQWYRDDAEIPGAASAAYRPVPADAGTSLSVTVAGARTGYLPSSSASRPALVAAGTLSAPRPALAGVQRVGHTLTANPGTWTAGTALRYQWYRGATAIRGATARTHKTTGLDAGRWMSVRVTGTKTGYATRWVRSAPTAALARGVLRGPAPTVAGTAKVGYRLTANPGTWTAGTTLRYQWYRGSTALPGATARTHPVSGYDAGKSLAVRVTGTKTGYATLARRSAATPTVSRGTLAASVPTVAGIPRVGHRLTADHGAWTPGTTLRYQWYRSGRAIGGATAKTYRLVSADRRDALRVRVTGTRTGYATAWRYSPPTAAVR</sequence>
<evidence type="ECO:0000256" key="1">
    <source>
        <dbReference type="ARBA" id="ARBA00011073"/>
    </source>
</evidence>
<evidence type="ECO:0000259" key="9">
    <source>
        <dbReference type="Pfam" id="PF00082"/>
    </source>
</evidence>
<evidence type="ECO:0000256" key="5">
    <source>
        <dbReference type="PROSITE-ProRule" id="PRU01240"/>
    </source>
</evidence>
<proteinExistence type="inferred from homology"/>
<dbReference type="PRINTS" id="PR00723">
    <property type="entry name" value="SUBTILISIN"/>
</dbReference>
<dbReference type="SUPFAM" id="SSF52743">
    <property type="entry name" value="Subtilisin-like"/>
    <property type="match status" value="1"/>
</dbReference>
<dbReference type="PROSITE" id="PS00137">
    <property type="entry name" value="SUBTILASE_HIS"/>
    <property type="match status" value="1"/>
</dbReference>
<feature type="compositionally biased region" description="Basic and acidic residues" evidence="7">
    <location>
        <begin position="59"/>
        <end position="72"/>
    </location>
</feature>
<protein>
    <submittedName>
        <fullName evidence="10">S8 family serine peptidase</fullName>
    </submittedName>
</protein>
<feature type="active site" description="Charge relay system" evidence="5">
    <location>
        <position position="218"/>
    </location>
</feature>
<accession>A0ABV4UMZ5</accession>
<evidence type="ECO:0000256" key="8">
    <source>
        <dbReference type="SAM" id="SignalP"/>
    </source>
</evidence>
<dbReference type="Proteomes" id="UP001575652">
    <property type="component" value="Unassembled WGS sequence"/>
</dbReference>
<dbReference type="PANTHER" id="PTHR43806:SF11">
    <property type="entry name" value="CEREVISIN-RELATED"/>
    <property type="match status" value="1"/>
</dbReference>
<dbReference type="Gene3D" id="2.60.40.2700">
    <property type="match status" value="4"/>
</dbReference>
<feature type="active site" description="Charge relay system" evidence="5">
    <location>
        <position position="278"/>
    </location>
</feature>
<dbReference type="EMBL" id="JBHDLJ010000007">
    <property type="protein sequence ID" value="MFB0835025.1"/>
    <property type="molecule type" value="Genomic_DNA"/>
</dbReference>
<reference evidence="10 11" key="1">
    <citation type="submission" date="2024-09" db="EMBL/GenBank/DDBJ databases">
        <authorList>
            <person name="Salinas-Garcia M.A."/>
            <person name="Prieme A."/>
        </authorList>
    </citation>
    <scope>NUCLEOTIDE SEQUENCE [LARGE SCALE GENOMIC DNA]</scope>
    <source>
        <strain evidence="10 11">DSM 21081</strain>
    </source>
</reference>
<organism evidence="10 11">
    <name type="scientific">Arthrobacter halodurans</name>
    <dbReference type="NCBI Taxonomy" id="516699"/>
    <lineage>
        <taxon>Bacteria</taxon>
        <taxon>Bacillati</taxon>
        <taxon>Actinomycetota</taxon>
        <taxon>Actinomycetes</taxon>
        <taxon>Micrococcales</taxon>
        <taxon>Micrococcaceae</taxon>
        <taxon>Arthrobacter</taxon>
    </lineage>
</organism>
<dbReference type="PROSITE" id="PS00138">
    <property type="entry name" value="SUBTILASE_SER"/>
    <property type="match status" value="1"/>
</dbReference>
<dbReference type="PROSITE" id="PS00136">
    <property type="entry name" value="SUBTILASE_ASP"/>
    <property type="match status" value="1"/>
</dbReference>
<evidence type="ECO:0000313" key="11">
    <source>
        <dbReference type="Proteomes" id="UP001575652"/>
    </source>
</evidence>
<feature type="signal peptide" evidence="8">
    <location>
        <begin position="1"/>
        <end position="32"/>
    </location>
</feature>
<evidence type="ECO:0000256" key="4">
    <source>
        <dbReference type="ARBA" id="ARBA00022825"/>
    </source>
</evidence>
<feature type="region of interest" description="Disordered" evidence="7">
    <location>
        <begin position="515"/>
        <end position="536"/>
    </location>
</feature>
<evidence type="ECO:0000256" key="7">
    <source>
        <dbReference type="SAM" id="MobiDB-lite"/>
    </source>
</evidence>
<gene>
    <name evidence="10" type="ORF">ACETWP_10540</name>
</gene>
<evidence type="ECO:0000256" key="6">
    <source>
        <dbReference type="RuleBase" id="RU003355"/>
    </source>
</evidence>
<dbReference type="InterPro" id="IPR050131">
    <property type="entry name" value="Peptidase_S8_subtilisin-like"/>
</dbReference>
<evidence type="ECO:0000256" key="3">
    <source>
        <dbReference type="ARBA" id="ARBA00022801"/>
    </source>
</evidence>
<keyword evidence="2 5" id="KW-0645">Protease</keyword>
<feature type="active site" description="Charge relay system" evidence="5">
    <location>
        <position position="458"/>
    </location>
</feature>
<feature type="chain" id="PRO_5047301887" evidence="8">
    <location>
        <begin position="33"/>
        <end position="883"/>
    </location>
</feature>
<comment type="similarity">
    <text evidence="1 5 6">Belongs to the peptidase S8 family.</text>
</comment>
<dbReference type="InterPro" id="IPR022398">
    <property type="entry name" value="Peptidase_S8_His-AS"/>
</dbReference>
<evidence type="ECO:0000313" key="10">
    <source>
        <dbReference type="EMBL" id="MFB0835025.1"/>
    </source>
</evidence>
<feature type="compositionally biased region" description="Low complexity" evidence="7">
    <location>
        <begin position="32"/>
        <end position="58"/>
    </location>
</feature>
<dbReference type="InterPro" id="IPR023828">
    <property type="entry name" value="Peptidase_S8_Ser-AS"/>
</dbReference>
<dbReference type="InterPro" id="IPR015500">
    <property type="entry name" value="Peptidase_S8_subtilisin-rel"/>
</dbReference>